<dbReference type="GO" id="GO:0009231">
    <property type="term" value="P:riboflavin biosynthetic process"/>
    <property type="evidence" value="ECO:0007669"/>
    <property type="project" value="UniProtKB-KW"/>
</dbReference>
<dbReference type="NCBIfam" id="TIGR00187">
    <property type="entry name" value="ribE"/>
    <property type="match status" value="1"/>
</dbReference>
<comment type="caution">
    <text evidence="13">The sequence shown here is derived from an EMBL/GenBank/DDBJ whole genome shotgun (WGS) entry which is preliminary data.</text>
</comment>
<dbReference type="EMBL" id="DTMF01000178">
    <property type="protein sequence ID" value="HGF34137.1"/>
    <property type="molecule type" value="Genomic_DNA"/>
</dbReference>
<evidence type="ECO:0000256" key="5">
    <source>
        <dbReference type="ARBA" id="ARBA00012827"/>
    </source>
</evidence>
<evidence type="ECO:0000259" key="12">
    <source>
        <dbReference type="PROSITE" id="PS51177"/>
    </source>
</evidence>
<dbReference type="SUPFAM" id="SSF63380">
    <property type="entry name" value="Riboflavin synthase domain-like"/>
    <property type="match status" value="2"/>
</dbReference>
<dbReference type="NCBIfam" id="NF009566">
    <property type="entry name" value="PRK13020.1"/>
    <property type="match status" value="1"/>
</dbReference>
<accession>A0A7C3UXX2</accession>
<dbReference type="FunFam" id="2.40.30.20:FF:000003">
    <property type="entry name" value="Riboflavin synthase, alpha subunit"/>
    <property type="match status" value="1"/>
</dbReference>
<evidence type="ECO:0000256" key="2">
    <source>
        <dbReference type="ARBA" id="ARBA00002803"/>
    </source>
</evidence>
<protein>
    <recommendedName>
        <fullName evidence="6 10">Riboflavin synthase</fullName>
        <ecNumber evidence="5 10">2.5.1.9</ecNumber>
    </recommendedName>
</protein>
<comment type="pathway">
    <text evidence="3">Cofactor biosynthesis; riboflavin biosynthesis; riboflavin from 2-hydroxy-3-oxobutyl phosphate and 5-amino-6-(D-ribitylamino)uracil: step 2/2.</text>
</comment>
<feature type="repeat" description="Lumazine-binding" evidence="11">
    <location>
        <begin position="97"/>
        <end position="193"/>
    </location>
</feature>
<dbReference type="InterPro" id="IPR001783">
    <property type="entry name" value="Lumazine-bd"/>
</dbReference>
<dbReference type="CDD" id="cd00402">
    <property type="entry name" value="Riboflavin_synthase_like"/>
    <property type="match status" value="1"/>
</dbReference>
<name>A0A7C3UXX2_9BACT</name>
<dbReference type="Gene3D" id="2.40.30.20">
    <property type="match status" value="2"/>
</dbReference>
<gene>
    <name evidence="13" type="ORF">ENW96_07075</name>
</gene>
<dbReference type="PANTHER" id="PTHR21098">
    <property type="entry name" value="RIBOFLAVIN SYNTHASE ALPHA CHAIN"/>
    <property type="match status" value="1"/>
</dbReference>
<keyword evidence="8 13" id="KW-0808">Transferase</keyword>
<comment type="catalytic activity">
    <reaction evidence="1">
        <text>2 6,7-dimethyl-8-(1-D-ribityl)lumazine + H(+) = 5-amino-6-(D-ribitylamino)uracil + riboflavin</text>
        <dbReference type="Rhea" id="RHEA:20772"/>
        <dbReference type="ChEBI" id="CHEBI:15378"/>
        <dbReference type="ChEBI" id="CHEBI:15934"/>
        <dbReference type="ChEBI" id="CHEBI:57986"/>
        <dbReference type="ChEBI" id="CHEBI:58201"/>
        <dbReference type="EC" id="2.5.1.9"/>
    </reaction>
</comment>
<evidence type="ECO:0000256" key="10">
    <source>
        <dbReference type="NCBIfam" id="TIGR00187"/>
    </source>
</evidence>
<dbReference type="PIRSF" id="PIRSF000498">
    <property type="entry name" value="Riboflavin_syn_A"/>
    <property type="match status" value="1"/>
</dbReference>
<dbReference type="GO" id="GO:0004746">
    <property type="term" value="F:riboflavin synthase activity"/>
    <property type="evidence" value="ECO:0007669"/>
    <property type="project" value="UniProtKB-UniRule"/>
</dbReference>
<dbReference type="FunFam" id="2.40.30.20:FF:000004">
    <property type="entry name" value="Riboflavin synthase, alpha subunit"/>
    <property type="match status" value="1"/>
</dbReference>
<evidence type="ECO:0000313" key="13">
    <source>
        <dbReference type="EMBL" id="HGF34137.1"/>
    </source>
</evidence>
<feature type="domain" description="Lumazine-binding" evidence="12">
    <location>
        <begin position="97"/>
        <end position="193"/>
    </location>
</feature>
<dbReference type="InterPro" id="IPR026017">
    <property type="entry name" value="Lumazine-bd_dom"/>
</dbReference>
<evidence type="ECO:0000256" key="8">
    <source>
        <dbReference type="ARBA" id="ARBA00022679"/>
    </source>
</evidence>
<feature type="domain" description="Lumazine-binding" evidence="12">
    <location>
        <begin position="1"/>
        <end position="96"/>
    </location>
</feature>
<dbReference type="InterPro" id="IPR017938">
    <property type="entry name" value="Riboflavin_synthase-like_b-brl"/>
</dbReference>
<evidence type="ECO:0000256" key="6">
    <source>
        <dbReference type="ARBA" id="ARBA00013950"/>
    </source>
</evidence>
<keyword evidence="9" id="KW-0677">Repeat</keyword>
<evidence type="ECO:0000256" key="4">
    <source>
        <dbReference type="ARBA" id="ARBA00011233"/>
    </source>
</evidence>
<dbReference type="PANTHER" id="PTHR21098:SF12">
    <property type="entry name" value="RIBOFLAVIN SYNTHASE"/>
    <property type="match status" value="1"/>
</dbReference>
<reference evidence="13" key="1">
    <citation type="journal article" date="2020" name="mSystems">
        <title>Genome- and Community-Level Interaction Insights into Carbon Utilization and Element Cycling Functions of Hydrothermarchaeota in Hydrothermal Sediment.</title>
        <authorList>
            <person name="Zhou Z."/>
            <person name="Liu Y."/>
            <person name="Xu W."/>
            <person name="Pan J."/>
            <person name="Luo Z.H."/>
            <person name="Li M."/>
        </authorList>
    </citation>
    <scope>NUCLEOTIDE SEQUENCE [LARGE SCALE GENOMIC DNA]</scope>
    <source>
        <strain evidence="13">SpSt-897</strain>
    </source>
</reference>
<evidence type="ECO:0000256" key="9">
    <source>
        <dbReference type="ARBA" id="ARBA00022737"/>
    </source>
</evidence>
<keyword evidence="7" id="KW-0686">Riboflavin biosynthesis</keyword>
<organism evidence="13">
    <name type="scientific">Desulfobacca acetoxidans</name>
    <dbReference type="NCBI Taxonomy" id="60893"/>
    <lineage>
        <taxon>Bacteria</taxon>
        <taxon>Pseudomonadati</taxon>
        <taxon>Thermodesulfobacteriota</taxon>
        <taxon>Desulfobaccia</taxon>
        <taxon>Desulfobaccales</taxon>
        <taxon>Desulfobaccaceae</taxon>
        <taxon>Desulfobacca</taxon>
    </lineage>
</organism>
<dbReference type="NCBIfam" id="NF006767">
    <property type="entry name" value="PRK09289.1"/>
    <property type="match status" value="1"/>
</dbReference>
<evidence type="ECO:0000256" key="7">
    <source>
        <dbReference type="ARBA" id="ARBA00022619"/>
    </source>
</evidence>
<evidence type="ECO:0000256" key="3">
    <source>
        <dbReference type="ARBA" id="ARBA00004887"/>
    </source>
</evidence>
<feature type="repeat" description="Lumazine-binding" evidence="11">
    <location>
        <begin position="1"/>
        <end position="96"/>
    </location>
</feature>
<proteinExistence type="predicted"/>
<comment type="subunit">
    <text evidence="4">Homotrimer.</text>
</comment>
<evidence type="ECO:0000256" key="1">
    <source>
        <dbReference type="ARBA" id="ARBA00000968"/>
    </source>
</evidence>
<evidence type="ECO:0000256" key="11">
    <source>
        <dbReference type="PROSITE-ProRule" id="PRU00524"/>
    </source>
</evidence>
<dbReference type="InterPro" id="IPR023366">
    <property type="entry name" value="ATP_synth_asu-like_sf"/>
</dbReference>
<dbReference type="Pfam" id="PF00677">
    <property type="entry name" value="Lum_binding"/>
    <property type="match status" value="2"/>
</dbReference>
<dbReference type="EC" id="2.5.1.9" evidence="5 10"/>
<sequence length="214" mass="22749">MFTGLVEGVGEIVELRRLAEGLRLAVAPPFPVAELDLGESVAVSGACLTVVAVQGRAFQVDVSPETLARSTLSAKQVGDRVNLERALRLGDRLGGHLVTGHVDGLGVLKERRQGPQHLELAFGLPAPLAPLVIEKGSIAVDGVSLTVNAVRDQVFTVNVIPFTARDTTLGGLKVGDRVNLETDIIGKYVARLLGPHLPSKSGLTEEFLERHGFR</sequence>
<dbReference type="AlphaFoldDB" id="A0A7C3UXX2"/>
<dbReference type="PROSITE" id="PS51177">
    <property type="entry name" value="LUMAZINE_BIND"/>
    <property type="match status" value="2"/>
</dbReference>
<comment type="function">
    <text evidence="2">Catalyzes the dismutation of two molecules of 6,7-dimethyl-8-ribityllumazine, resulting in the formation of riboflavin and 5-amino-6-(D-ribitylamino)uracil.</text>
</comment>